<sequence length="84" mass="8976">MSSVDRGQGSRAEPAGGAGGSGVDRSWPDSHAFYFCSSQQGRGATPSRRYVHLLSASSCILPPLPAHACMHYVLLCLNYSHQLL</sequence>
<proteinExistence type="predicted"/>
<evidence type="ECO:0000313" key="1">
    <source>
        <dbReference type="EMBL" id="BAD87368.1"/>
    </source>
</evidence>
<organism evidence="1">
    <name type="scientific">Oryza sativa subsp. japonica</name>
    <name type="common">Rice</name>
    <dbReference type="NCBI Taxonomy" id="39947"/>
    <lineage>
        <taxon>Eukaryota</taxon>
        <taxon>Viridiplantae</taxon>
        <taxon>Streptophyta</taxon>
        <taxon>Embryophyta</taxon>
        <taxon>Tracheophyta</taxon>
        <taxon>Spermatophyta</taxon>
        <taxon>Magnoliopsida</taxon>
        <taxon>Liliopsida</taxon>
        <taxon>Poales</taxon>
        <taxon>Poaceae</taxon>
        <taxon>BOP clade</taxon>
        <taxon>Oryzoideae</taxon>
        <taxon>Oryzeae</taxon>
        <taxon>Oryzinae</taxon>
        <taxon>Oryza</taxon>
        <taxon>Oryza sativa</taxon>
    </lineage>
</organism>
<gene>
    <name evidence="1" type="ORF">P0518C01.31</name>
</gene>
<dbReference type="Proteomes" id="UP000817658">
    <property type="component" value="Chromosome 1"/>
</dbReference>
<name>Q5JM95_ORYSJ</name>
<dbReference type="EMBL" id="AP003277">
    <property type="protein sequence ID" value="BAD87368.1"/>
    <property type="molecule type" value="Genomic_DNA"/>
</dbReference>
<accession>Q5JM95</accession>
<reference evidence="1" key="1">
    <citation type="journal article" date="2002" name="Nature">
        <title>The genome sequence and structure of rice chromosome 1.</title>
        <authorList>
            <person name="Sasaki T."/>
            <person name="Matsumoto T."/>
            <person name="Yamamoto K."/>
            <person name="Sakata K."/>
            <person name="Baba T."/>
            <person name="Katayose Y."/>
            <person name="Wu J."/>
            <person name="Niimura Y."/>
            <person name="Cheng Z."/>
            <person name="Nagamura Y."/>
            <person name="Antonio B.A."/>
            <person name="Kanamori H."/>
            <person name="Hosokawa S."/>
            <person name="Masukawa M."/>
            <person name="Arikawa K."/>
            <person name="Chiden Y."/>
            <person name="Hayashi M."/>
            <person name="Okamoto M."/>
            <person name="Ando T."/>
            <person name="Aoki H."/>
            <person name="Arita K."/>
            <person name="Hamada M."/>
            <person name="Harada C."/>
            <person name="Hijishita S."/>
            <person name="Honda M."/>
            <person name="Ichikawa Y."/>
            <person name="Idonuma A."/>
            <person name="Iijima M."/>
            <person name="Ikeda M."/>
            <person name="Ikeno M."/>
            <person name="Itoh S."/>
            <person name="Itoh T."/>
            <person name="Itoh Y."/>
            <person name="Itoh Y."/>
            <person name="Iwabuchi A."/>
            <person name="Kamiya K."/>
            <person name="Karasawa W."/>
            <person name="Katagiri S."/>
            <person name="Kikuta A."/>
            <person name="Kobayashi N."/>
            <person name="Kono I."/>
            <person name="Machita K."/>
            <person name="Maehara T."/>
            <person name="Mizuno H."/>
            <person name="Mizubayashi T."/>
            <person name="Mukai Y."/>
            <person name="Nagasaki H."/>
            <person name="Nakashima M."/>
            <person name="Nakama Y."/>
            <person name="Nakamichi Y."/>
            <person name="Nakamura M."/>
            <person name="Namiki N."/>
            <person name="Negishi M."/>
            <person name="Ohta I."/>
            <person name="Ono N."/>
            <person name="Saji S."/>
            <person name="Sakai K."/>
            <person name="Shibata M."/>
            <person name="Shimokawa T."/>
            <person name="Shomura A."/>
            <person name="Song J."/>
            <person name="Takazaki Y."/>
            <person name="Terasawa K."/>
            <person name="Tsuji K."/>
            <person name="Waki K."/>
            <person name="Yamagata H."/>
            <person name="Yamane H."/>
            <person name="Yoshiki S."/>
            <person name="Yoshihara R."/>
            <person name="Yukawa K."/>
            <person name="Zhong H."/>
            <person name="Iwama H."/>
            <person name="Endo T."/>
            <person name="Ito H."/>
            <person name="Hahn J.H."/>
            <person name="Kim H.I."/>
            <person name="Eun M.Y."/>
            <person name="Yano M."/>
            <person name="Jiang J."/>
            <person name="Gojobori T."/>
        </authorList>
    </citation>
    <scope>NUCLEOTIDE SEQUENCE</scope>
</reference>
<dbReference type="AlphaFoldDB" id="Q5JM95"/>
<protein>
    <submittedName>
        <fullName evidence="1">Uncharacterized protein</fullName>
    </submittedName>
</protein>